<dbReference type="AlphaFoldDB" id="A0A061R0B6"/>
<proteinExistence type="predicted"/>
<sequence>VSIPCPPPPPFPPWTGNHSLDADSYYSVRERTDTCQLLSKFLPKKLKLIPVSINQEALAFVKKIVSPVWWRWWITYNTT</sequence>
<organism evidence="1">
    <name type="scientific">Tetraselmis sp. GSL018</name>
    <dbReference type="NCBI Taxonomy" id="582737"/>
    <lineage>
        <taxon>Eukaryota</taxon>
        <taxon>Viridiplantae</taxon>
        <taxon>Chlorophyta</taxon>
        <taxon>core chlorophytes</taxon>
        <taxon>Chlorodendrophyceae</taxon>
        <taxon>Chlorodendrales</taxon>
        <taxon>Chlorodendraceae</taxon>
        <taxon>Tetraselmis</taxon>
    </lineage>
</organism>
<feature type="non-terminal residue" evidence="1">
    <location>
        <position position="1"/>
    </location>
</feature>
<evidence type="ECO:0000313" key="1">
    <source>
        <dbReference type="EMBL" id="JAC63996.1"/>
    </source>
</evidence>
<gene>
    <name evidence="1" type="ORF">TSPGSL018_19276</name>
</gene>
<reference evidence="1" key="1">
    <citation type="submission" date="2014-05" db="EMBL/GenBank/DDBJ databases">
        <title>The transcriptome of the halophilic microalga Tetraselmis sp. GSL018 isolated from the Great Salt Lake, Utah.</title>
        <authorList>
            <person name="Jinkerson R.E."/>
            <person name="D'Adamo S."/>
            <person name="Posewitz M.C."/>
        </authorList>
    </citation>
    <scope>NUCLEOTIDE SEQUENCE</scope>
    <source>
        <strain evidence="1">GSL018</strain>
    </source>
</reference>
<dbReference type="EMBL" id="GBEZ01022861">
    <property type="protein sequence ID" value="JAC63996.1"/>
    <property type="molecule type" value="Transcribed_RNA"/>
</dbReference>
<name>A0A061R0B6_9CHLO</name>
<feature type="non-terminal residue" evidence="1">
    <location>
        <position position="79"/>
    </location>
</feature>
<protein>
    <submittedName>
        <fullName evidence="1">Uncharacterized protein</fullName>
    </submittedName>
</protein>
<accession>A0A061R0B6</accession>